<keyword evidence="1" id="KW-1133">Transmembrane helix</keyword>
<dbReference type="InParanoid" id="A0A7M7LKU1"/>
<evidence type="ECO:0000313" key="3">
    <source>
        <dbReference type="Proteomes" id="UP000002358"/>
    </source>
</evidence>
<keyword evidence="1" id="KW-0812">Transmembrane</keyword>
<dbReference type="AlphaFoldDB" id="A0A7M7LKU1"/>
<accession>A0A7M7LKU1</accession>
<dbReference type="Proteomes" id="UP000002358">
    <property type="component" value="Chromosome 2"/>
</dbReference>
<sequence>MMRLALYSILDHGGTSETRSSPVTSQLSTRLVLFPVSQALLSQARARRQRQAISSRIEEANLGMKFWGFGLLVYSACLLFLMAATSSAYPAGDPEAAIENMRQIPQWHCLRYRKFDLVRRCRNYRIGRKH</sequence>
<keyword evidence="3" id="KW-1185">Reference proteome</keyword>
<evidence type="ECO:0000256" key="1">
    <source>
        <dbReference type="SAM" id="Phobius"/>
    </source>
</evidence>
<organism evidence="2 3">
    <name type="scientific">Nasonia vitripennis</name>
    <name type="common">Parasitic wasp</name>
    <dbReference type="NCBI Taxonomy" id="7425"/>
    <lineage>
        <taxon>Eukaryota</taxon>
        <taxon>Metazoa</taxon>
        <taxon>Ecdysozoa</taxon>
        <taxon>Arthropoda</taxon>
        <taxon>Hexapoda</taxon>
        <taxon>Insecta</taxon>
        <taxon>Pterygota</taxon>
        <taxon>Neoptera</taxon>
        <taxon>Endopterygota</taxon>
        <taxon>Hymenoptera</taxon>
        <taxon>Apocrita</taxon>
        <taxon>Proctotrupomorpha</taxon>
        <taxon>Chalcidoidea</taxon>
        <taxon>Pteromalidae</taxon>
        <taxon>Pteromalinae</taxon>
        <taxon>Nasonia</taxon>
    </lineage>
</organism>
<dbReference type="GeneID" id="100680050"/>
<dbReference type="KEGG" id="nvi:100680050"/>
<dbReference type="RefSeq" id="XP_003427096.2">
    <property type="nucleotide sequence ID" value="XM_003427048.5"/>
</dbReference>
<dbReference type="EnsemblMetazoa" id="XM_003427048">
    <property type="protein sequence ID" value="XP_003427096"/>
    <property type="gene ID" value="LOC100680050"/>
</dbReference>
<keyword evidence="1" id="KW-0472">Membrane</keyword>
<reference evidence="2" key="1">
    <citation type="submission" date="2021-01" db="UniProtKB">
        <authorList>
            <consortium name="EnsemblMetazoa"/>
        </authorList>
    </citation>
    <scope>IDENTIFICATION</scope>
</reference>
<evidence type="ECO:0000313" key="2">
    <source>
        <dbReference type="EnsemblMetazoa" id="XP_003427096"/>
    </source>
</evidence>
<feature type="transmembrane region" description="Helical" evidence="1">
    <location>
        <begin position="66"/>
        <end position="84"/>
    </location>
</feature>
<proteinExistence type="predicted"/>
<dbReference type="OrthoDB" id="8191442at2759"/>
<name>A0A7M7LKU1_NASVI</name>
<protein>
    <submittedName>
        <fullName evidence="2">Uncharacterized protein</fullName>
    </submittedName>
</protein>